<proteinExistence type="predicted"/>
<name>A0A8H7CZH1_9AGAR</name>
<keyword evidence="2" id="KW-1185">Reference proteome</keyword>
<reference evidence="1" key="1">
    <citation type="submission" date="2020-05" db="EMBL/GenBank/DDBJ databases">
        <title>Mycena genomes resolve the evolution of fungal bioluminescence.</title>
        <authorList>
            <person name="Tsai I.J."/>
        </authorList>
    </citation>
    <scope>NUCLEOTIDE SEQUENCE</scope>
    <source>
        <strain evidence="1">CCC161011</strain>
    </source>
</reference>
<dbReference type="Proteomes" id="UP000620124">
    <property type="component" value="Unassembled WGS sequence"/>
</dbReference>
<dbReference type="OrthoDB" id="2788229at2759"/>
<comment type="caution">
    <text evidence="1">The sequence shown here is derived from an EMBL/GenBank/DDBJ whole genome shotgun (WGS) entry which is preliminary data.</text>
</comment>
<evidence type="ECO:0000313" key="2">
    <source>
        <dbReference type="Proteomes" id="UP000620124"/>
    </source>
</evidence>
<evidence type="ECO:0000313" key="1">
    <source>
        <dbReference type="EMBL" id="KAF7356349.1"/>
    </source>
</evidence>
<gene>
    <name evidence="1" type="ORF">MVEN_00967200</name>
</gene>
<accession>A0A8H7CZH1</accession>
<dbReference type="SUPFAM" id="SSF52047">
    <property type="entry name" value="RNI-like"/>
    <property type="match status" value="1"/>
</dbReference>
<protein>
    <submittedName>
        <fullName evidence="1">Uncharacterized protein</fullName>
    </submittedName>
</protein>
<sequence>MAVLALELYYLILDHLDDFQDRSTIIQYGLVCKDWLHSSRSRIFSDVQLNDLTIGPFFDIVGSETSLLPVTHFIRNLSLFDTEQGHFKNEFDHIRRLGTCPGVKSLHLGLLDYDLDRHCAFLGTILPCVSSLAIGSKVSISPRFILEAIPRFAKLESLTIHDMSRRLFVGYTIPTKYRFPESLSAVDVLDSSDADFFRAVLSLDPAPRFSSISIRSSRPSVDVESFLGKYIIMIGHSLRHLSLYDCSYSPHENSEAIALWYSTGLHSLYLTDKFSLDTLLSRLLMFLPFLRSPTLTKISIAYDAITLKATAATPRLWHEIDAALAGEAFRRLKTVVISWPTHVDDQRWEECLPLSNARGILKFECGVGDEGSK</sequence>
<organism evidence="1 2">
    <name type="scientific">Mycena venus</name>
    <dbReference type="NCBI Taxonomy" id="2733690"/>
    <lineage>
        <taxon>Eukaryota</taxon>
        <taxon>Fungi</taxon>
        <taxon>Dikarya</taxon>
        <taxon>Basidiomycota</taxon>
        <taxon>Agaricomycotina</taxon>
        <taxon>Agaricomycetes</taxon>
        <taxon>Agaricomycetidae</taxon>
        <taxon>Agaricales</taxon>
        <taxon>Marasmiineae</taxon>
        <taxon>Mycenaceae</taxon>
        <taxon>Mycena</taxon>
    </lineage>
</organism>
<dbReference type="AlphaFoldDB" id="A0A8H7CZH1"/>
<dbReference type="EMBL" id="JACAZI010000007">
    <property type="protein sequence ID" value="KAF7356349.1"/>
    <property type="molecule type" value="Genomic_DNA"/>
</dbReference>